<dbReference type="InterPro" id="IPR036291">
    <property type="entry name" value="NAD(P)-bd_dom_sf"/>
</dbReference>
<dbReference type="OrthoDB" id="9812470at2"/>
<gene>
    <name evidence="2" type="ORF">SAMN04487935_0762</name>
</gene>
<protein>
    <submittedName>
        <fullName evidence="2">RmlD substrate binding domain-containing protein</fullName>
    </submittedName>
</protein>
<sequence>MKLLVGHTGFVGSNLKGQTHFDGLYNSANIEDAFGLNPDVLVYSGVRAEKFLANSEPEKDFEIIENAISNIQKINPKKLILISTVDVYSKPVHVDESDDTQKLEQAYGKNRLFLENWVAENFEDHLIVRLPALFGKNLKKNFIYDLIQIVPFMLNEKKFTELSQENNWLNDYYTKQENTFYKLNTISAEAKKELKQKFLDMGFTALNFTDSRGVFQFYNLADLWPDIETAQKHQIKKLNLATEPVSVNEIYKAVFRKDFLNEILPEAPLYDFYTKHAPHFGGKSHYIRNKETVLKAIQQFISESVA</sequence>
<dbReference type="Pfam" id="PF04321">
    <property type="entry name" value="RmlD_sub_bind"/>
    <property type="match status" value="1"/>
</dbReference>
<organism evidence="2 3">
    <name type="scientific">Flavobacterium noncentrifugens</name>
    <dbReference type="NCBI Taxonomy" id="1128970"/>
    <lineage>
        <taxon>Bacteria</taxon>
        <taxon>Pseudomonadati</taxon>
        <taxon>Bacteroidota</taxon>
        <taxon>Flavobacteriia</taxon>
        <taxon>Flavobacteriales</taxon>
        <taxon>Flavobacteriaceae</taxon>
        <taxon>Flavobacterium</taxon>
    </lineage>
</organism>
<evidence type="ECO:0000259" key="1">
    <source>
        <dbReference type="Pfam" id="PF04321"/>
    </source>
</evidence>
<evidence type="ECO:0000313" key="3">
    <source>
        <dbReference type="Proteomes" id="UP000199580"/>
    </source>
</evidence>
<dbReference type="InterPro" id="IPR029903">
    <property type="entry name" value="RmlD-like-bd"/>
</dbReference>
<name>A0A1G8SZC6_9FLAO</name>
<dbReference type="Proteomes" id="UP000199580">
    <property type="component" value="Unassembled WGS sequence"/>
</dbReference>
<proteinExistence type="predicted"/>
<reference evidence="2 3" key="1">
    <citation type="submission" date="2016-10" db="EMBL/GenBank/DDBJ databases">
        <authorList>
            <person name="de Groot N.N."/>
        </authorList>
    </citation>
    <scope>NUCLEOTIDE SEQUENCE [LARGE SCALE GENOMIC DNA]</scope>
    <source>
        <strain evidence="2 3">CGMCC 1.10076</strain>
    </source>
</reference>
<keyword evidence="3" id="KW-1185">Reference proteome</keyword>
<accession>A0A1G8SZC6</accession>
<dbReference type="AlphaFoldDB" id="A0A1G8SZC6"/>
<feature type="domain" description="RmlD-like substrate binding" evidence="1">
    <location>
        <begin position="27"/>
        <end position="147"/>
    </location>
</feature>
<dbReference type="EMBL" id="FNEZ01000001">
    <property type="protein sequence ID" value="SDJ34629.1"/>
    <property type="molecule type" value="Genomic_DNA"/>
</dbReference>
<dbReference type="Gene3D" id="3.40.50.720">
    <property type="entry name" value="NAD(P)-binding Rossmann-like Domain"/>
    <property type="match status" value="1"/>
</dbReference>
<evidence type="ECO:0000313" key="2">
    <source>
        <dbReference type="EMBL" id="SDJ34629.1"/>
    </source>
</evidence>
<dbReference type="STRING" id="1128970.SAMN04487935_0762"/>
<dbReference type="RefSeq" id="WP_091391945.1">
    <property type="nucleotide sequence ID" value="NZ_BKAI01000002.1"/>
</dbReference>
<dbReference type="SUPFAM" id="SSF51735">
    <property type="entry name" value="NAD(P)-binding Rossmann-fold domains"/>
    <property type="match status" value="1"/>
</dbReference>